<feature type="transmembrane region" description="Helical" evidence="1">
    <location>
        <begin position="131"/>
        <end position="153"/>
    </location>
</feature>
<gene>
    <name evidence="2" type="ORF">KDH_09970</name>
</gene>
<feature type="transmembrane region" description="Helical" evidence="1">
    <location>
        <begin position="213"/>
        <end position="235"/>
    </location>
</feature>
<feature type="transmembrane region" description="Helical" evidence="1">
    <location>
        <begin position="70"/>
        <end position="96"/>
    </location>
</feature>
<feature type="transmembrane region" description="Helical" evidence="1">
    <location>
        <begin position="41"/>
        <end position="58"/>
    </location>
</feature>
<dbReference type="EMBL" id="BSRI01000001">
    <property type="protein sequence ID" value="GLV54148.1"/>
    <property type="molecule type" value="Genomic_DNA"/>
</dbReference>
<keyword evidence="1" id="KW-1133">Transmembrane helix</keyword>
<feature type="transmembrane region" description="Helical" evidence="1">
    <location>
        <begin position="6"/>
        <end position="29"/>
    </location>
</feature>
<accession>A0ABQ6FNP0</accession>
<dbReference type="InterPro" id="IPR011397">
    <property type="entry name" value="YhfC"/>
</dbReference>
<proteinExistence type="predicted"/>
<keyword evidence="1" id="KW-0812">Transmembrane</keyword>
<organism evidence="2 3">
    <name type="scientific">Dictyobacter halimunensis</name>
    <dbReference type="NCBI Taxonomy" id="3026934"/>
    <lineage>
        <taxon>Bacteria</taxon>
        <taxon>Bacillati</taxon>
        <taxon>Chloroflexota</taxon>
        <taxon>Ktedonobacteria</taxon>
        <taxon>Ktedonobacterales</taxon>
        <taxon>Dictyobacteraceae</taxon>
        <taxon>Dictyobacter</taxon>
    </lineage>
</organism>
<name>A0ABQ6FNP0_9CHLR</name>
<dbReference type="RefSeq" id="WP_338247856.1">
    <property type="nucleotide sequence ID" value="NZ_BSRI01000001.1"/>
</dbReference>
<keyword evidence="3" id="KW-1185">Reference proteome</keyword>
<comment type="caution">
    <text evidence="2">The sequence shown here is derived from an EMBL/GenBank/DDBJ whole genome shotgun (WGS) entry which is preliminary data.</text>
</comment>
<feature type="transmembrane region" description="Helical" evidence="1">
    <location>
        <begin position="241"/>
        <end position="260"/>
    </location>
</feature>
<dbReference type="Pfam" id="PF10086">
    <property type="entry name" value="YhfC"/>
    <property type="match status" value="1"/>
</dbReference>
<sequence length="279" mass="31053">MSSTLHISPALLVMATVVAIFVVVLPFILGSIAHKKFAVGWKYFWFGALVMLVSQPLTRVPLIEVLQSTVVAPLLHTSITFTWIWVVIQAVTAGLFEEGGRYIGYRLFMSREPKTWAKAVMYGLGHEGLESALLGGGLQILLPLLSVALLSAINLNSLPETSRQAAIQQIASVNAMPFWSPLLVAWGRLWSFPLQVALSVMVLQVFRQRQRRWFFLAVLFHTLIDFLTLALPQAFGQSTAIQLVLNGILCVFGIIGIWIIRRLRKPSNQARAKEESTPF</sequence>
<evidence type="ECO:0000313" key="3">
    <source>
        <dbReference type="Proteomes" id="UP001344906"/>
    </source>
</evidence>
<dbReference type="Proteomes" id="UP001344906">
    <property type="component" value="Unassembled WGS sequence"/>
</dbReference>
<evidence type="ECO:0000313" key="2">
    <source>
        <dbReference type="EMBL" id="GLV54148.1"/>
    </source>
</evidence>
<reference evidence="2 3" key="1">
    <citation type="submission" date="2023-02" db="EMBL/GenBank/DDBJ databases">
        <title>Dictyobacter halimunensis sp. nov., a new member of the class Ktedonobacteria from forest soil in a geothermal area.</title>
        <authorList>
            <person name="Rachmania M.K."/>
            <person name="Ningsih F."/>
            <person name="Sakai Y."/>
            <person name="Yabe S."/>
            <person name="Yokota A."/>
            <person name="Sjamsuridzal W."/>
        </authorList>
    </citation>
    <scope>NUCLEOTIDE SEQUENCE [LARGE SCALE GENOMIC DNA]</scope>
    <source>
        <strain evidence="2 3">S3.2.2.5</strain>
    </source>
</reference>
<protein>
    <submittedName>
        <fullName evidence="2">Membrane protein</fullName>
    </submittedName>
</protein>
<keyword evidence="1" id="KW-0472">Membrane</keyword>
<feature type="transmembrane region" description="Helical" evidence="1">
    <location>
        <begin position="185"/>
        <end position="206"/>
    </location>
</feature>
<evidence type="ECO:0000256" key="1">
    <source>
        <dbReference type="SAM" id="Phobius"/>
    </source>
</evidence>